<evidence type="ECO:0000313" key="8">
    <source>
        <dbReference type="Proteomes" id="UP000010556"/>
    </source>
</evidence>
<keyword evidence="8" id="KW-1185">Reference proteome</keyword>
<dbReference type="NCBIfam" id="TIGR00012">
    <property type="entry name" value="L29"/>
    <property type="match status" value="2"/>
</dbReference>
<dbReference type="InterPro" id="IPR036049">
    <property type="entry name" value="Ribosomal_uL29_sf"/>
</dbReference>
<comment type="similarity">
    <text evidence="1">Belongs to the universal ribosomal protein uL29 family.</text>
</comment>
<dbReference type="GO" id="GO:0003735">
    <property type="term" value="F:structural constituent of ribosome"/>
    <property type="evidence" value="ECO:0007669"/>
    <property type="project" value="InterPro"/>
</dbReference>
<keyword evidence="3 7" id="KW-0689">Ribosomal protein</keyword>
<dbReference type="HAMAP" id="MF_00374">
    <property type="entry name" value="Ribosomal_uL29"/>
    <property type="match status" value="1"/>
</dbReference>
<dbReference type="SUPFAM" id="SSF46561">
    <property type="entry name" value="Ribosomal protein L29 (L29p)"/>
    <property type="match status" value="2"/>
</dbReference>
<dbReference type="EMBL" id="KB100898">
    <property type="protein sequence ID" value="ELK37013.1"/>
    <property type="molecule type" value="Genomic_DNA"/>
</dbReference>
<organism evidence="7 8">
    <name type="scientific">Myotis davidii</name>
    <name type="common">David's myotis</name>
    <dbReference type="NCBI Taxonomy" id="225400"/>
    <lineage>
        <taxon>Eukaryota</taxon>
        <taxon>Metazoa</taxon>
        <taxon>Chordata</taxon>
        <taxon>Craniata</taxon>
        <taxon>Vertebrata</taxon>
        <taxon>Euteleostomi</taxon>
        <taxon>Mammalia</taxon>
        <taxon>Eutheria</taxon>
        <taxon>Laurasiatheria</taxon>
        <taxon>Chiroptera</taxon>
        <taxon>Yangochiroptera</taxon>
        <taxon>Vespertilionidae</taxon>
        <taxon>Myotis</taxon>
    </lineage>
</organism>
<proteinExistence type="inferred from homology"/>
<dbReference type="CDD" id="cd00427">
    <property type="entry name" value="Ribosomal_L29_HIP"/>
    <property type="match status" value="1"/>
</dbReference>
<comment type="subunit">
    <text evidence="2">Component of the large ribosomal subunit.</text>
</comment>
<evidence type="ECO:0000256" key="2">
    <source>
        <dbReference type="ARBA" id="ARBA00011133"/>
    </source>
</evidence>
<dbReference type="GO" id="GO:0006412">
    <property type="term" value="P:translation"/>
    <property type="evidence" value="ECO:0007669"/>
    <property type="project" value="InterPro"/>
</dbReference>
<protein>
    <recommendedName>
        <fullName evidence="5">Large ribosomal subunit protein uL29</fullName>
    </recommendedName>
    <alternativeName>
        <fullName evidence="6">60S ribosomal protein L35</fullName>
    </alternativeName>
</protein>
<keyword evidence="4" id="KW-0687">Ribonucleoprotein</keyword>
<evidence type="ECO:0000313" key="7">
    <source>
        <dbReference type="EMBL" id="ELK37013.1"/>
    </source>
</evidence>
<dbReference type="Gene3D" id="6.10.250.3450">
    <property type="match status" value="2"/>
</dbReference>
<dbReference type="Pfam" id="PF00831">
    <property type="entry name" value="Ribosomal_L29"/>
    <property type="match status" value="2"/>
</dbReference>
<evidence type="ECO:0000256" key="1">
    <source>
        <dbReference type="ARBA" id="ARBA00009254"/>
    </source>
</evidence>
<accession>L5MGZ8</accession>
<dbReference type="PANTHER" id="PTHR45722">
    <property type="entry name" value="60S RIBOSOMAL PROTEIN L35"/>
    <property type="match status" value="1"/>
</dbReference>
<reference evidence="8" key="1">
    <citation type="journal article" date="2013" name="Science">
        <title>Comparative analysis of bat genomes provides insight into the evolution of flight and immunity.</title>
        <authorList>
            <person name="Zhang G."/>
            <person name="Cowled C."/>
            <person name="Shi Z."/>
            <person name="Huang Z."/>
            <person name="Bishop-Lilly K.A."/>
            <person name="Fang X."/>
            <person name="Wynne J.W."/>
            <person name="Xiong Z."/>
            <person name="Baker M.L."/>
            <person name="Zhao W."/>
            <person name="Tachedjian M."/>
            <person name="Zhu Y."/>
            <person name="Zhou P."/>
            <person name="Jiang X."/>
            <person name="Ng J."/>
            <person name="Yang L."/>
            <person name="Wu L."/>
            <person name="Xiao J."/>
            <person name="Feng Y."/>
            <person name="Chen Y."/>
            <person name="Sun X."/>
            <person name="Zhang Y."/>
            <person name="Marsh G.A."/>
            <person name="Crameri G."/>
            <person name="Broder C.C."/>
            <person name="Frey K.G."/>
            <person name="Wang L.F."/>
            <person name="Wang J."/>
        </authorList>
    </citation>
    <scope>NUCLEOTIDE SEQUENCE [LARGE SCALE GENOMIC DNA]</scope>
</reference>
<dbReference type="Proteomes" id="UP000010556">
    <property type="component" value="Unassembled WGS sequence"/>
</dbReference>
<dbReference type="FunFam" id="1.10.287.310:FF:000002">
    <property type="entry name" value="60S ribosomal protein L35"/>
    <property type="match status" value="2"/>
</dbReference>
<dbReference type="InterPro" id="IPR045059">
    <property type="entry name" value="Ribosomal_uL29_euk"/>
</dbReference>
<dbReference type="PANTHER" id="PTHR45722:SF2">
    <property type="entry name" value="LARGE RIBOSOMAL SUBUNIT PROTEIN UL29-RELATED"/>
    <property type="match status" value="1"/>
</dbReference>
<evidence type="ECO:0000256" key="5">
    <source>
        <dbReference type="ARBA" id="ARBA00035204"/>
    </source>
</evidence>
<evidence type="ECO:0000256" key="4">
    <source>
        <dbReference type="ARBA" id="ARBA00023274"/>
    </source>
</evidence>
<evidence type="ECO:0000256" key="3">
    <source>
        <dbReference type="ARBA" id="ARBA00022980"/>
    </source>
</evidence>
<name>L5MGZ8_MYODS</name>
<dbReference type="AlphaFoldDB" id="L5MGZ8"/>
<evidence type="ECO:0000256" key="6">
    <source>
        <dbReference type="ARBA" id="ARBA00035334"/>
    </source>
</evidence>
<dbReference type="InterPro" id="IPR001854">
    <property type="entry name" value="Ribosomal_uL29"/>
</dbReference>
<dbReference type="Gene3D" id="1.10.287.310">
    <property type="match status" value="2"/>
</dbReference>
<dbReference type="GO" id="GO:0022625">
    <property type="term" value="C:cytosolic large ribosomal subunit"/>
    <property type="evidence" value="ECO:0007669"/>
    <property type="project" value="InterPro"/>
</dbReference>
<gene>
    <name evidence="7" type="ORF">MDA_GLEAN10016625</name>
</gene>
<dbReference type="GO" id="GO:0000463">
    <property type="term" value="P:maturation of LSU-rRNA from tricistronic rRNA transcript (SSU-rRNA, 5.8S rRNA, LSU-rRNA)"/>
    <property type="evidence" value="ECO:0007669"/>
    <property type="project" value="InterPro"/>
</dbReference>
<dbReference type="GO" id="GO:0003729">
    <property type="term" value="F:mRNA binding"/>
    <property type="evidence" value="ECO:0007669"/>
    <property type="project" value="TreeGrafter"/>
</dbReference>
<dbReference type="FunFam" id="6.10.250.3450:FF:000001">
    <property type="entry name" value="60S ribosomal protein L35"/>
    <property type="match status" value="2"/>
</dbReference>
<sequence length="348" mass="40049">MKNITSVRHSAPRPALQCHPHRKYAYPHAYDSEWLLAEDVSLEIPPKFMSQSQAITSNNVQHTNTIYVLVTKLTSCCFGEGDEENVLQISQRDCEDLEQYKREAVRGAPLSAYSVGLLSSAAVDVSWDDLKVELSQLPVAKVTGGAASKLSKIQVVRKSIAGVLTFINQTQKENLRKFYKGKKYKPLDLRHKKTRAMRHRLNKHEENLKAKKQQQKEWLYPPQKYAAKIKARDLRGKKKEELLKQLDDLKVELSQLPVAKVTGGAASKLSKIQVVRKSIAGVLTFINQTQKENLRKFYKGKKYKPLDLRHKKTRAMRHRLNKHEENLKAKKQQQKEWLYPPQKYAVKT</sequence>